<dbReference type="OrthoDB" id="7858211at2"/>
<dbReference type="Proteomes" id="UP000281128">
    <property type="component" value="Unassembled WGS sequence"/>
</dbReference>
<feature type="domain" description="ABC-type transport auxiliary lipoprotein component" evidence="2">
    <location>
        <begin position="32"/>
        <end position="182"/>
    </location>
</feature>
<sequence>MTKTAIFTLSIAALGLAACGAPEQRVAVPRAKVAAQQPIAYRSVALREVSLPSYANSEEVFVADETGMLNSRSGVLWADDPTRAITLEIARYLAEISGAQVASEPWPFQDYPQATVEVRIEEMVARSTGVFNLAGQYFVAPESGRDRARLFDLSVPLPPDAEPGDMADARGQAVRALALEIARNGLR</sequence>
<evidence type="ECO:0000259" key="2">
    <source>
        <dbReference type="Pfam" id="PF03886"/>
    </source>
</evidence>
<dbReference type="Gene3D" id="3.40.50.10610">
    <property type="entry name" value="ABC-type transport auxiliary lipoprotein component"/>
    <property type="match status" value="1"/>
</dbReference>
<keyword evidence="4" id="KW-1185">Reference proteome</keyword>
<feature type="signal peptide" evidence="1">
    <location>
        <begin position="1"/>
        <end position="20"/>
    </location>
</feature>
<dbReference type="PROSITE" id="PS51257">
    <property type="entry name" value="PROKAR_LIPOPROTEIN"/>
    <property type="match status" value="1"/>
</dbReference>
<dbReference type="AlphaFoldDB" id="A0A3A8B5S0"/>
<keyword evidence="1" id="KW-0732">Signal</keyword>
<dbReference type="EMBL" id="RAPE01000002">
    <property type="protein sequence ID" value="RKF15286.1"/>
    <property type="molecule type" value="Genomic_DNA"/>
</dbReference>
<evidence type="ECO:0000313" key="3">
    <source>
        <dbReference type="EMBL" id="RKF15286.1"/>
    </source>
</evidence>
<name>A0A3A8B5S0_9RHOB</name>
<feature type="chain" id="PRO_5017464902" description="ABC-type transport auxiliary lipoprotein component domain-containing protein" evidence="1">
    <location>
        <begin position="21"/>
        <end position="187"/>
    </location>
</feature>
<dbReference type="SUPFAM" id="SSF159594">
    <property type="entry name" value="XCC0632-like"/>
    <property type="match status" value="1"/>
</dbReference>
<accession>A0A3A8B5S0</accession>
<organism evidence="3 4">
    <name type="scientific">Roseovarius spongiae</name>
    <dbReference type="NCBI Taxonomy" id="2320272"/>
    <lineage>
        <taxon>Bacteria</taxon>
        <taxon>Pseudomonadati</taxon>
        <taxon>Pseudomonadota</taxon>
        <taxon>Alphaproteobacteria</taxon>
        <taxon>Rhodobacterales</taxon>
        <taxon>Roseobacteraceae</taxon>
        <taxon>Roseovarius</taxon>
    </lineage>
</organism>
<evidence type="ECO:0000256" key="1">
    <source>
        <dbReference type="SAM" id="SignalP"/>
    </source>
</evidence>
<dbReference type="RefSeq" id="WP_121166598.1">
    <property type="nucleotide sequence ID" value="NZ_RAPE01000002.1"/>
</dbReference>
<reference evidence="3 4" key="1">
    <citation type="submission" date="2018-09" db="EMBL/GenBank/DDBJ databases">
        <title>Roseovarius spongiae sp. nov., isolated from a marine sponge.</title>
        <authorList>
            <person name="Zhuang L."/>
            <person name="Luo L."/>
        </authorList>
    </citation>
    <scope>NUCLEOTIDE SEQUENCE [LARGE SCALE GENOMIC DNA]</scope>
    <source>
        <strain evidence="3 4">HN-E21</strain>
    </source>
</reference>
<proteinExistence type="predicted"/>
<gene>
    <name evidence="3" type="ORF">D6850_10685</name>
</gene>
<evidence type="ECO:0000313" key="4">
    <source>
        <dbReference type="Proteomes" id="UP000281128"/>
    </source>
</evidence>
<comment type="caution">
    <text evidence="3">The sequence shown here is derived from an EMBL/GenBank/DDBJ whole genome shotgun (WGS) entry which is preliminary data.</text>
</comment>
<protein>
    <recommendedName>
        <fullName evidence="2">ABC-type transport auxiliary lipoprotein component domain-containing protein</fullName>
    </recommendedName>
</protein>
<dbReference type="InterPro" id="IPR005586">
    <property type="entry name" value="ABC_trans_aux"/>
</dbReference>
<dbReference type="Pfam" id="PF03886">
    <property type="entry name" value="ABC_trans_aux"/>
    <property type="match status" value="1"/>
</dbReference>